<dbReference type="RefSeq" id="XP_001795822.1">
    <property type="nucleotide sequence ID" value="XM_001795770.1"/>
</dbReference>
<organism evidence="1 2">
    <name type="scientific">Phaeosphaeria nodorum (strain SN15 / ATCC MYA-4574 / FGSC 10173)</name>
    <name type="common">Glume blotch fungus</name>
    <name type="synonym">Parastagonospora nodorum</name>
    <dbReference type="NCBI Taxonomy" id="321614"/>
    <lineage>
        <taxon>Eukaryota</taxon>
        <taxon>Fungi</taxon>
        <taxon>Dikarya</taxon>
        <taxon>Ascomycota</taxon>
        <taxon>Pezizomycotina</taxon>
        <taxon>Dothideomycetes</taxon>
        <taxon>Pleosporomycetidae</taxon>
        <taxon>Pleosporales</taxon>
        <taxon>Pleosporineae</taxon>
        <taxon>Phaeosphaeriaceae</taxon>
        <taxon>Parastagonospora</taxon>
    </lineage>
</organism>
<dbReference type="InParanoid" id="Q0US48"/>
<evidence type="ECO:0000313" key="1">
    <source>
        <dbReference type="EMBL" id="EAT87807.1"/>
    </source>
</evidence>
<dbReference type="AlphaFoldDB" id="Q0US48"/>
<sequence length="46" mass="5119">MASKQKYRELDIGRSASLQRSSTVSPFVTGFSRLMGLASITHRSFL</sequence>
<accession>Q0US48</accession>
<proteinExistence type="predicted"/>
<dbReference type="EMBL" id="CH445331">
    <property type="protein sequence ID" value="EAT87807.1"/>
    <property type="molecule type" value="Genomic_DNA"/>
</dbReference>
<protein>
    <submittedName>
        <fullName evidence="1">Uncharacterized protein</fullName>
    </submittedName>
</protein>
<gene>
    <name evidence="1" type="ORF">SNOG_05416</name>
</gene>
<dbReference type="GeneID" id="5972697"/>
<name>Q0US48_PHANO</name>
<evidence type="ECO:0000313" key="2">
    <source>
        <dbReference type="Proteomes" id="UP000001055"/>
    </source>
</evidence>
<dbReference type="KEGG" id="pno:SNOG_05416"/>
<reference evidence="2" key="1">
    <citation type="journal article" date="2007" name="Plant Cell">
        <title>Dothideomycete-plant interactions illuminated by genome sequencing and EST analysis of the wheat pathogen Stagonospora nodorum.</title>
        <authorList>
            <person name="Hane J.K."/>
            <person name="Lowe R.G."/>
            <person name="Solomon P.S."/>
            <person name="Tan K.C."/>
            <person name="Schoch C.L."/>
            <person name="Spatafora J.W."/>
            <person name="Crous P.W."/>
            <person name="Kodira C."/>
            <person name="Birren B.W."/>
            <person name="Galagan J.E."/>
            <person name="Torriani S.F."/>
            <person name="McDonald B.A."/>
            <person name="Oliver R.P."/>
        </authorList>
    </citation>
    <scope>NUCLEOTIDE SEQUENCE [LARGE SCALE GENOMIC DNA]</scope>
    <source>
        <strain evidence="2">SN15 / ATCC MYA-4574 / FGSC 10173</strain>
    </source>
</reference>
<dbReference type="Proteomes" id="UP000001055">
    <property type="component" value="Unassembled WGS sequence"/>
</dbReference>